<protein>
    <recommendedName>
        <fullName evidence="1">DUF6590 domain-containing protein</fullName>
    </recommendedName>
</protein>
<comment type="caution">
    <text evidence="2">The sequence shown here is derived from an EMBL/GenBank/DDBJ whole genome shotgun (WGS) entry which is preliminary data.</text>
</comment>
<evidence type="ECO:0000313" key="2">
    <source>
        <dbReference type="EMBL" id="KAK3695611.1"/>
    </source>
</evidence>
<dbReference type="Proteomes" id="UP001270362">
    <property type="component" value="Unassembled WGS sequence"/>
</dbReference>
<proteinExistence type="predicted"/>
<evidence type="ECO:0000313" key="3">
    <source>
        <dbReference type="Proteomes" id="UP001270362"/>
    </source>
</evidence>
<keyword evidence="3" id="KW-1185">Reference proteome</keyword>
<dbReference type="InterPro" id="IPR046497">
    <property type="entry name" value="DUF6590"/>
</dbReference>
<accession>A0AAE0XLU0</accession>
<feature type="domain" description="DUF6590" evidence="1">
    <location>
        <begin position="17"/>
        <end position="181"/>
    </location>
</feature>
<reference evidence="2" key="1">
    <citation type="journal article" date="2023" name="Mol. Phylogenet. Evol.">
        <title>Genome-scale phylogeny and comparative genomics of the fungal order Sordariales.</title>
        <authorList>
            <person name="Hensen N."/>
            <person name="Bonometti L."/>
            <person name="Westerberg I."/>
            <person name="Brannstrom I.O."/>
            <person name="Guillou S."/>
            <person name="Cros-Aarteil S."/>
            <person name="Calhoun S."/>
            <person name="Haridas S."/>
            <person name="Kuo A."/>
            <person name="Mondo S."/>
            <person name="Pangilinan J."/>
            <person name="Riley R."/>
            <person name="LaButti K."/>
            <person name="Andreopoulos B."/>
            <person name="Lipzen A."/>
            <person name="Chen C."/>
            <person name="Yan M."/>
            <person name="Daum C."/>
            <person name="Ng V."/>
            <person name="Clum A."/>
            <person name="Steindorff A."/>
            <person name="Ohm R.A."/>
            <person name="Martin F."/>
            <person name="Silar P."/>
            <person name="Natvig D.O."/>
            <person name="Lalanne C."/>
            <person name="Gautier V."/>
            <person name="Ament-Velasquez S.L."/>
            <person name="Kruys A."/>
            <person name="Hutchinson M.I."/>
            <person name="Powell A.J."/>
            <person name="Barry K."/>
            <person name="Miller A.N."/>
            <person name="Grigoriev I.V."/>
            <person name="Debuchy R."/>
            <person name="Gladieux P."/>
            <person name="Hiltunen Thoren M."/>
            <person name="Johannesson H."/>
        </authorList>
    </citation>
    <scope>NUCLEOTIDE SEQUENCE</scope>
    <source>
        <strain evidence="2">CBS 314.62</strain>
    </source>
</reference>
<gene>
    <name evidence="2" type="ORF">B0T22DRAFT_455808</name>
</gene>
<sequence length="189" mass="21236">MILTLSPAGFTTVAKPKRFFSVGRIFKTVWFEPCGKDQAGRAADLEWRADCPLFHDEKPCARFRYFVVVRKRLHHSLCFAITTYTPPKGSAAAGTGTNNSVKNRGGRAQDSVVLHSSNVEPPAPYEDEGITRDPVAVIIEDEDQYISPLARLDCARIYTVEDSLRVMKIGRVHMASLPWLEEYYRESVA</sequence>
<organism evidence="2 3">
    <name type="scientific">Podospora appendiculata</name>
    <dbReference type="NCBI Taxonomy" id="314037"/>
    <lineage>
        <taxon>Eukaryota</taxon>
        <taxon>Fungi</taxon>
        <taxon>Dikarya</taxon>
        <taxon>Ascomycota</taxon>
        <taxon>Pezizomycotina</taxon>
        <taxon>Sordariomycetes</taxon>
        <taxon>Sordariomycetidae</taxon>
        <taxon>Sordariales</taxon>
        <taxon>Podosporaceae</taxon>
        <taxon>Podospora</taxon>
    </lineage>
</organism>
<dbReference type="Pfam" id="PF20233">
    <property type="entry name" value="DUF6590"/>
    <property type="match status" value="1"/>
</dbReference>
<reference evidence="2" key="2">
    <citation type="submission" date="2023-06" db="EMBL/GenBank/DDBJ databases">
        <authorList>
            <consortium name="Lawrence Berkeley National Laboratory"/>
            <person name="Haridas S."/>
            <person name="Hensen N."/>
            <person name="Bonometti L."/>
            <person name="Westerberg I."/>
            <person name="Brannstrom I.O."/>
            <person name="Guillou S."/>
            <person name="Cros-Aarteil S."/>
            <person name="Calhoun S."/>
            <person name="Kuo A."/>
            <person name="Mondo S."/>
            <person name="Pangilinan J."/>
            <person name="Riley R."/>
            <person name="Labutti K."/>
            <person name="Andreopoulos B."/>
            <person name="Lipzen A."/>
            <person name="Chen C."/>
            <person name="Yanf M."/>
            <person name="Daum C."/>
            <person name="Ng V."/>
            <person name="Clum A."/>
            <person name="Steindorff A."/>
            <person name="Ohm R."/>
            <person name="Martin F."/>
            <person name="Silar P."/>
            <person name="Natvig D."/>
            <person name="Lalanne C."/>
            <person name="Gautier V."/>
            <person name="Ament-Velasquez S.L."/>
            <person name="Kruys A."/>
            <person name="Hutchinson M.I."/>
            <person name="Powell A.J."/>
            <person name="Barry K."/>
            <person name="Miller A.N."/>
            <person name="Grigoriev I.V."/>
            <person name="Debuchy R."/>
            <person name="Gladieux P."/>
            <person name="Thoren M.H."/>
            <person name="Johannesson H."/>
        </authorList>
    </citation>
    <scope>NUCLEOTIDE SEQUENCE</scope>
    <source>
        <strain evidence="2">CBS 314.62</strain>
    </source>
</reference>
<evidence type="ECO:0000259" key="1">
    <source>
        <dbReference type="Pfam" id="PF20233"/>
    </source>
</evidence>
<dbReference type="EMBL" id="JAULSO010000001">
    <property type="protein sequence ID" value="KAK3695611.1"/>
    <property type="molecule type" value="Genomic_DNA"/>
</dbReference>
<name>A0AAE0XLU0_9PEZI</name>
<dbReference type="AlphaFoldDB" id="A0AAE0XLU0"/>